<evidence type="ECO:0000256" key="5">
    <source>
        <dbReference type="PROSITE-ProRule" id="PRU00309"/>
    </source>
</evidence>
<dbReference type="GO" id="GO:0003677">
    <property type="term" value="F:DNA binding"/>
    <property type="evidence" value="ECO:0007669"/>
    <property type="project" value="UniProtKB-UniRule"/>
</dbReference>
<keyword evidence="3" id="KW-0862">Zinc</keyword>
<dbReference type="SMART" id="SM00980">
    <property type="entry name" value="THAP"/>
    <property type="match status" value="2"/>
</dbReference>
<dbReference type="EMBL" id="CAJPEV010006612">
    <property type="protein sequence ID" value="CAG0904252.1"/>
    <property type="molecule type" value="Genomic_DNA"/>
</dbReference>
<keyword evidence="2 5" id="KW-0863">Zinc-finger</keyword>
<dbReference type="EMBL" id="LR906129">
    <property type="protein sequence ID" value="CAD7253765.1"/>
    <property type="molecule type" value="Genomic_DNA"/>
</dbReference>
<dbReference type="Proteomes" id="UP000677054">
    <property type="component" value="Unassembled WGS sequence"/>
</dbReference>
<evidence type="ECO:0000313" key="8">
    <source>
        <dbReference type="Proteomes" id="UP000677054"/>
    </source>
</evidence>
<dbReference type="GO" id="GO:0008270">
    <property type="term" value="F:zinc ion binding"/>
    <property type="evidence" value="ECO:0007669"/>
    <property type="project" value="UniProtKB-KW"/>
</dbReference>
<dbReference type="InterPro" id="IPR026521">
    <property type="entry name" value="THAP2"/>
</dbReference>
<keyword evidence="4 5" id="KW-0238">DNA-binding</keyword>
<dbReference type="AlphaFoldDB" id="A0A7R9AGV5"/>
<dbReference type="OrthoDB" id="6381412at2759"/>
<dbReference type="PANTHER" id="PTHR47696:SF1">
    <property type="entry name" value="THAP DOMAIN-CONTAINING PROTEIN 2"/>
    <property type="match status" value="1"/>
</dbReference>
<accession>A0A7R9AGV5</accession>
<gene>
    <name evidence="7" type="ORF">DSTB1V02_LOCUS13512</name>
</gene>
<organism evidence="7">
    <name type="scientific">Darwinula stevensoni</name>
    <dbReference type="NCBI Taxonomy" id="69355"/>
    <lineage>
        <taxon>Eukaryota</taxon>
        <taxon>Metazoa</taxon>
        <taxon>Ecdysozoa</taxon>
        <taxon>Arthropoda</taxon>
        <taxon>Crustacea</taxon>
        <taxon>Oligostraca</taxon>
        <taxon>Ostracoda</taxon>
        <taxon>Podocopa</taxon>
        <taxon>Podocopida</taxon>
        <taxon>Darwinulocopina</taxon>
        <taxon>Darwinuloidea</taxon>
        <taxon>Darwinulidae</taxon>
        <taxon>Darwinula</taxon>
    </lineage>
</organism>
<feature type="non-terminal residue" evidence="7">
    <location>
        <position position="482"/>
    </location>
</feature>
<evidence type="ECO:0000313" key="7">
    <source>
        <dbReference type="EMBL" id="CAD7253765.1"/>
    </source>
</evidence>
<feature type="domain" description="THAP-type" evidence="6">
    <location>
        <begin position="1"/>
        <end position="42"/>
    </location>
</feature>
<name>A0A7R9AGV5_9CRUS</name>
<dbReference type="InterPro" id="IPR006612">
    <property type="entry name" value="THAP_Znf"/>
</dbReference>
<evidence type="ECO:0000256" key="3">
    <source>
        <dbReference type="ARBA" id="ARBA00022833"/>
    </source>
</evidence>
<evidence type="ECO:0000256" key="2">
    <source>
        <dbReference type="ARBA" id="ARBA00022771"/>
    </source>
</evidence>
<feature type="domain" description="THAP-type" evidence="6">
    <location>
        <begin position="93"/>
        <end position="173"/>
    </location>
</feature>
<reference evidence="7" key="1">
    <citation type="submission" date="2020-11" db="EMBL/GenBank/DDBJ databases">
        <authorList>
            <person name="Tran Van P."/>
        </authorList>
    </citation>
    <scope>NUCLEOTIDE SEQUENCE</scope>
</reference>
<dbReference type="PROSITE" id="PS50950">
    <property type="entry name" value="ZF_THAP"/>
    <property type="match status" value="2"/>
</dbReference>
<evidence type="ECO:0000259" key="6">
    <source>
        <dbReference type="PROSITE" id="PS50950"/>
    </source>
</evidence>
<evidence type="ECO:0000256" key="4">
    <source>
        <dbReference type="ARBA" id="ARBA00023125"/>
    </source>
</evidence>
<keyword evidence="1" id="KW-0479">Metal-binding</keyword>
<dbReference type="Pfam" id="PF21787">
    <property type="entry name" value="TNP-like_RNaseH_N"/>
    <property type="match status" value="2"/>
</dbReference>
<dbReference type="Pfam" id="PF05485">
    <property type="entry name" value="THAP"/>
    <property type="match status" value="1"/>
</dbReference>
<dbReference type="SUPFAM" id="SSF57716">
    <property type="entry name" value="Glucocorticoid receptor-like (DNA-binding domain)"/>
    <property type="match status" value="2"/>
</dbReference>
<dbReference type="PANTHER" id="PTHR47696">
    <property type="entry name" value="THAP DOMAIN-CONTAINING PROTEIN 2"/>
    <property type="match status" value="1"/>
</dbReference>
<sequence>MRRNDFHPTKTTYLCGKHFTEEDFEVGGLIRRLKPDAIPRIFYFPNHLLLRWHGHKKGHQLAEIISQAVSKLLEVGMSPKALVCDGLRANLTMMTELGARLSPPEKPYIEVHGVRLFPLGKPNLLKKWVQVMRRKDFHPTKTIYLCGKHFTEEDFEVGGLIRRLKPDAIPSIFDFPNHLLKVIKERQAPKKRKRSLSPVMDGKLVATEHNYSNSLEVSPRKMRREMEKLKAKFERQLTTLRQKTARKSGRIMQLSKVIQELEEKNILSDQGMASIERFKPLAQTIFLNEKRNCETTRQGHQLAEIISQAVSKLLEVGMSPKALVCDGLRANLTMMTELGARLSPPEKPYIEVHGVRLLFDVLNCSNPYGRGYKSPLRPETEYVWQLFLNEMEGKLRNLLMPDGSAVAAQPRVGALGLIVDIKSVSEGLNCLLLETKANDMSASLEKKVILSERAPQVQGRNLSGQAVDAAIHLVPPVRKISC</sequence>
<keyword evidence="8" id="KW-1185">Reference proteome</keyword>
<dbReference type="SMART" id="SM00692">
    <property type="entry name" value="DM3"/>
    <property type="match status" value="1"/>
</dbReference>
<evidence type="ECO:0000256" key="1">
    <source>
        <dbReference type="ARBA" id="ARBA00022723"/>
    </source>
</evidence>
<protein>
    <recommendedName>
        <fullName evidence="6">THAP-type domain-containing protein</fullName>
    </recommendedName>
</protein>
<dbReference type="InterPro" id="IPR048365">
    <property type="entry name" value="TNP-like_RNaseH_N"/>
</dbReference>
<proteinExistence type="predicted"/>